<dbReference type="AlphaFoldDB" id="A0A835SEB6"/>
<dbReference type="Gene3D" id="1.10.10.2330">
    <property type="match status" value="1"/>
</dbReference>
<protein>
    <recommendedName>
        <fullName evidence="1">PheRS DNA binding domain-containing protein</fullName>
    </recommendedName>
</protein>
<evidence type="ECO:0000313" key="2">
    <source>
        <dbReference type="EMBL" id="KAG0502173.1"/>
    </source>
</evidence>
<dbReference type="OrthoDB" id="238316at2759"/>
<name>A0A835SEB6_VANPL</name>
<sequence length="161" mass="18515">MAEDSILGFLQNNEVISDSQGFAANVGIDHNELENVIKSLRGFEIIDAQEFQKDRWFLKEEGKNYVREGTPEVQLFEAVPPEGISREDLQKKLNPTVFKIGSSWAVKKKWVEIGRQGVSRKEYIAVMVKWMNMMISNINFYYAQLVDKIKPKWKLTGANSN</sequence>
<organism evidence="2 3">
    <name type="scientific">Vanilla planifolia</name>
    <name type="common">Vanilla</name>
    <dbReference type="NCBI Taxonomy" id="51239"/>
    <lineage>
        <taxon>Eukaryota</taxon>
        <taxon>Viridiplantae</taxon>
        <taxon>Streptophyta</taxon>
        <taxon>Embryophyta</taxon>
        <taxon>Tracheophyta</taxon>
        <taxon>Spermatophyta</taxon>
        <taxon>Magnoliopsida</taxon>
        <taxon>Liliopsida</taxon>
        <taxon>Asparagales</taxon>
        <taxon>Orchidaceae</taxon>
        <taxon>Vanilloideae</taxon>
        <taxon>Vanilleae</taxon>
        <taxon>Vanilla</taxon>
    </lineage>
</organism>
<gene>
    <name evidence="2" type="ORF">HPP92_002245</name>
</gene>
<evidence type="ECO:0000313" key="3">
    <source>
        <dbReference type="Proteomes" id="UP000639772"/>
    </source>
</evidence>
<comment type="caution">
    <text evidence="2">The sequence shown here is derived from an EMBL/GenBank/DDBJ whole genome shotgun (WGS) entry which is preliminary data.</text>
</comment>
<dbReference type="Pfam" id="PF18553">
    <property type="entry name" value="PheRS_DBD3"/>
    <property type="match status" value="1"/>
</dbReference>
<feature type="domain" description="PheRS DNA binding" evidence="1">
    <location>
        <begin position="70"/>
        <end position="121"/>
    </location>
</feature>
<reference evidence="2 3" key="1">
    <citation type="journal article" date="2020" name="Nat. Food">
        <title>A phased Vanilla planifolia genome enables genetic improvement of flavour and production.</title>
        <authorList>
            <person name="Hasing T."/>
            <person name="Tang H."/>
            <person name="Brym M."/>
            <person name="Khazi F."/>
            <person name="Huang T."/>
            <person name="Chambers A.H."/>
        </authorList>
    </citation>
    <scope>NUCLEOTIDE SEQUENCE [LARGE SCALE GENOMIC DNA]</scope>
    <source>
        <tissue evidence="2">Leaf</tissue>
    </source>
</reference>
<dbReference type="EMBL" id="JADCNM010000001">
    <property type="protein sequence ID" value="KAG0502173.1"/>
    <property type="molecule type" value="Genomic_DNA"/>
</dbReference>
<proteinExistence type="predicted"/>
<evidence type="ECO:0000259" key="1">
    <source>
        <dbReference type="Pfam" id="PF18553"/>
    </source>
</evidence>
<accession>A0A835SEB6</accession>
<dbReference type="InterPro" id="IPR040725">
    <property type="entry name" value="PheRS_DBD3"/>
</dbReference>
<dbReference type="Proteomes" id="UP000639772">
    <property type="component" value="Chromosome 1"/>
</dbReference>